<dbReference type="EMBL" id="JWZX01003264">
    <property type="protein sequence ID" value="KOO22647.1"/>
    <property type="molecule type" value="Genomic_DNA"/>
</dbReference>
<sequence>MMGGSPLAASLDKSKSVLVQGNTLKTWDVGEETVERVQLQITSGGRPVHSRVELWYTPAYVPSKISVYTEDGKYRPVDIIIETPKSPKTVAVYNTGSLDFPFTATVAHTGMDKAYYSLKDITPEHVQGGRITSYTFGPEVEAVQILLTSKVNNLKAKIELTQGPNQVKQIVEIYSSTYKNPLYLVMQTPGANNAIRVINEHTVEFPFDAWVLPYKTAGTDASAPVMGGF</sequence>
<reference evidence="2" key="1">
    <citation type="journal article" date="2015" name="PLoS Genet.">
        <title>Genome Sequence and Transcriptome Analyses of Chrysochromulina tobin: Metabolic Tools for Enhanced Algal Fitness in the Prominent Order Prymnesiales (Haptophyceae).</title>
        <authorList>
            <person name="Hovde B.T."/>
            <person name="Deodato C.R."/>
            <person name="Hunsperger H.M."/>
            <person name="Ryken S.A."/>
            <person name="Yost W."/>
            <person name="Jha R.K."/>
            <person name="Patterson J."/>
            <person name="Monnat R.J. Jr."/>
            <person name="Barlow S.B."/>
            <person name="Starkenburg S.R."/>
            <person name="Cattolico R.A."/>
        </authorList>
    </citation>
    <scope>NUCLEOTIDE SEQUENCE</scope>
    <source>
        <strain evidence="2">CCMP291</strain>
    </source>
</reference>
<accession>A0A0M0J8H4</accession>
<comment type="caution">
    <text evidence="1">The sequence shown here is derived from an EMBL/GenBank/DDBJ whole genome shotgun (WGS) entry which is preliminary data.</text>
</comment>
<dbReference type="InterPro" id="IPR057491">
    <property type="entry name" value="DiatomPyrShell"/>
</dbReference>
<proteinExistence type="predicted"/>
<dbReference type="OrthoDB" id="196624at2759"/>
<dbReference type="AlphaFoldDB" id="A0A0M0J8H4"/>
<name>A0A0M0J8H4_9EUKA</name>
<evidence type="ECO:0000313" key="1">
    <source>
        <dbReference type="EMBL" id="KOO22647.1"/>
    </source>
</evidence>
<evidence type="ECO:0000313" key="2">
    <source>
        <dbReference type="Proteomes" id="UP000037460"/>
    </source>
</evidence>
<gene>
    <name evidence="1" type="ORF">Ctob_003387</name>
</gene>
<keyword evidence="2" id="KW-1185">Reference proteome</keyword>
<protein>
    <submittedName>
        <fullName evidence="1">Uncharacterized protein</fullName>
    </submittedName>
</protein>
<dbReference type="Pfam" id="PF25192">
    <property type="entry name" value="DiatomPyrShell"/>
    <property type="match status" value="1"/>
</dbReference>
<dbReference type="Proteomes" id="UP000037460">
    <property type="component" value="Unassembled WGS sequence"/>
</dbReference>
<organism evidence="1 2">
    <name type="scientific">Chrysochromulina tobinii</name>
    <dbReference type="NCBI Taxonomy" id="1460289"/>
    <lineage>
        <taxon>Eukaryota</taxon>
        <taxon>Haptista</taxon>
        <taxon>Haptophyta</taxon>
        <taxon>Prymnesiophyceae</taxon>
        <taxon>Prymnesiales</taxon>
        <taxon>Chrysochromulinaceae</taxon>
        <taxon>Chrysochromulina</taxon>
    </lineage>
</organism>